<accession>A0A5B7E823</accession>
<gene>
    <name evidence="1" type="ORF">E2C01_022799</name>
</gene>
<dbReference type="AlphaFoldDB" id="A0A5B7E823"/>
<protein>
    <submittedName>
        <fullName evidence="1">Uncharacterized protein</fullName>
    </submittedName>
</protein>
<comment type="caution">
    <text evidence="1">The sequence shown here is derived from an EMBL/GenBank/DDBJ whole genome shotgun (WGS) entry which is preliminary data.</text>
</comment>
<sequence length="221" mass="23486">MSPSTSSKDVLSSRYFLRLGLGEVCSPRSSRKVSMVLLRGGVRSRVKWSGPSLMDISVPSSGSLEATTVDQSSGHSSARVIISGSILVWSGFMTEPLRRGEFHTCVTITSGGRSKPERKDRLGRPGGVALVSAAAHQQATDGAVVPHHGPSAIVFGRSREKHGVRGAGTRTSLREGWAAAEERVGSSGCGPMSFPASHNSYRSGWNRLTNVSMDIFTMSVL</sequence>
<dbReference type="EMBL" id="VSRR010002092">
    <property type="protein sequence ID" value="MPC29559.1"/>
    <property type="molecule type" value="Genomic_DNA"/>
</dbReference>
<organism evidence="1 2">
    <name type="scientific">Portunus trituberculatus</name>
    <name type="common">Swimming crab</name>
    <name type="synonym">Neptunus trituberculatus</name>
    <dbReference type="NCBI Taxonomy" id="210409"/>
    <lineage>
        <taxon>Eukaryota</taxon>
        <taxon>Metazoa</taxon>
        <taxon>Ecdysozoa</taxon>
        <taxon>Arthropoda</taxon>
        <taxon>Crustacea</taxon>
        <taxon>Multicrustacea</taxon>
        <taxon>Malacostraca</taxon>
        <taxon>Eumalacostraca</taxon>
        <taxon>Eucarida</taxon>
        <taxon>Decapoda</taxon>
        <taxon>Pleocyemata</taxon>
        <taxon>Brachyura</taxon>
        <taxon>Eubrachyura</taxon>
        <taxon>Portunoidea</taxon>
        <taxon>Portunidae</taxon>
        <taxon>Portuninae</taxon>
        <taxon>Portunus</taxon>
    </lineage>
</organism>
<reference evidence="1 2" key="1">
    <citation type="submission" date="2019-05" db="EMBL/GenBank/DDBJ databases">
        <title>Another draft genome of Portunus trituberculatus and its Hox gene families provides insights of decapod evolution.</title>
        <authorList>
            <person name="Jeong J.-H."/>
            <person name="Song I."/>
            <person name="Kim S."/>
            <person name="Choi T."/>
            <person name="Kim D."/>
            <person name="Ryu S."/>
            <person name="Kim W."/>
        </authorList>
    </citation>
    <scope>NUCLEOTIDE SEQUENCE [LARGE SCALE GENOMIC DNA]</scope>
    <source>
        <tissue evidence="1">Muscle</tissue>
    </source>
</reference>
<dbReference type="Proteomes" id="UP000324222">
    <property type="component" value="Unassembled WGS sequence"/>
</dbReference>
<name>A0A5B7E823_PORTR</name>
<keyword evidence="2" id="KW-1185">Reference proteome</keyword>
<proteinExistence type="predicted"/>
<evidence type="ECO:0000313" key="2">
    <source>
        <dbReference type="Proteomes" id="UP000324222"/>
    </source>
</evidence>
<evidence type="ECO:0000313" key="1">
    <source>
        <dbReference type="EMBL" id="MPC29559.1"/>
    </source>
</evidence>